<accession>A0A8S1TDS3</accession>
<protein>
    <submittedName>
        <fullName evidence="1">Uncharacterized protein</fullName>
    </submittedName>
</protein>
<sequence>MINKLISNIYDKEISKLLYKQQQMIKICYNLKDIVNMIFQYEELEALEIFYKRASLHNQVFSGASTYNNMYFYLKSGDVELFFFRKVPLLLRKILFLNEQMAKNVQKRHSSACLKQLGVHGHKNALNLQKVTPISAKYNGKFQLQNPPKIAIPLINQVCQFK</sequence>
<dbReference type="EMBL" id="CAJJDP010000023">
    <property type="protein sequence ID" value="CAD8150023.1"/>
    <property type="molecule type" value="Genomic_DNA"/>
</dbReference>
<keyword evidence="2" id="KW-1185">Reference proteome</keyword>
<name>A0A8S1TDS3_PAROT</name>
<evidence type="ECO:0000313" key="2">
    <source>
        <dbReference type="Proteomes" id="UP000683925"/>
    </source>
</evidence>
<proteinExistence type="predicted"/>
<gene>
    <name evidence="1" type="ORF">POCTA_138.1.T0230124</name>
</gene>
<dbReference type="AlphaFoldDB" id="A0A8S1TDS3"/>
<comment type="caution">
    <text evidence="1">The sequence shown here is derived from an EMBL/GenBank/DDBJ whole genome shotgun (WGS) entry which is preliminary data.</text>
</comment>
<evidence type="ECO:0000313" key="1">
    <source>
        <dbReference type="EMBL" id="CAD8150023.1"/>
    </source>
</evidence>
<organism evidence="1 2">
    <name type="scientific">Paramecium octaurelia</name>
    <dbReference type="NCBI Taxonomy" id="43137"/>
    <lineage>
        <taxon>Eukaryota</taxon>
        <taxon>Sar</taxon>
        <taxon>Alveolata</taxon>
        <taxon>Ciliophora</taxon>
        <taxon>Intramacronucleata</taxon>
        <taxon>Oligohymenophorea</taxon>
        <taxon>Peniculida</taxon>
        <taxon>Parameciidae</taxon>
        <taxon>Paramecium</taxon>
    </lineage>
</organism>
<reference evidence="1" key="1">
    <citation type="submission" date="2021-01" db="EMBL/GenBank/DDBJ databases">
        <authorList>
            <consortium name="Genoscope - CEA"/>
            <person name="William W."/>
        </authorList>
    </citation>
    <scope>NUCLEOTIDE SEQUENCE</scope>
</reference>
<dbReference type="Proteomes" id="UP000683925">
    <property type="component" value="Unassembled WGS sequence"/>
</dbReference>